<accession>A0A9X0BHN8</accession>
<dbReference type="GO" id="GO:0004497">
    <property type="term" value="F:monooxygenase activity"/>
    <property type="evidence" value="ECO:0007669"/>
    <property type="project" value="UniProtKB-KW"/>
</dbReference>
<evidence type="ECO:0000313" key="8">
    <source>
        <dbReference type="EMBL" id="KAJ5462158.1"/>
    </source>
</evidence>
<keyword evidence="2" id="KW-0285">Flavoprotein</keyword>
<proteinExistence type="inferred from homology"/>
<dbReference type="PANTHER" id="PTHR13789">
    <property type="entry name" value="MONOOXYGENASE"/>
    <property type="match status" value="1"/>
</dbReference>
<dbReference type="InterPro" id="IPR036188">
    <property type="entry name" value="FAD/NAD-bd_sf"/>
</dbReference>
<evidence type="ECO:0000313" key="9">
    <source>
        <dbReference type="Proteomes" id="UP001147760"/>
    </source>
</evidence>
<name>A0A9X0BHN8_9EURO</name>
<feature type="transmembrane region" description="Helical" evidence="6">
    <location>
        <begin position="21"/>
        <end position="40"/>
    </location>
</feature>
<keyword evidence="4" id="KW-0560">Oxidoreductase</keyword>
<dbReference type="OrthoDB" id="1047367at2759"/>
<dbReference type="Gene3D" id="3.50.50.60">
    <property type="entry name" value="FAD/NAD(P)-binding domain"/>
    <property type="match status" value="1"/>
</dbReference>
<evidence type="ECO:0000256" key="3">
    <source>
        <dbReference type="ARBA" id="ARBA00022827"/>
    </source>
</evidence>
<feature type="domain" description="FAD-binding" evidence="7">
    <location>
        <begin position="23"/>
        <end position="378"/>
    </location>
</feature>
<dbReference type="Gene3D" id="2.40.400.10">
    <property type="entry name" value="Acetoacetate decarboxylase-like"/>
    <property type="match status" value="1"/>
</dbReference>
<dbReference type="Pfam" id="PF01494">
    <property type="entry name" value="FAD_binding_3"/>
    <property type="match status" value="1"/>
</dbReference>
<reference evidence="8" key="1">
    <citation type="submission" date="2022-12" db="EMBL/GenBank/DDBJ databases">
        <authorList>
            <person name="Petersen C."/>
        </authorList>
    </citation>
    <scope>NUCLEOTIDE SEQUENCE</scope>
    <source>
        <strain evidence="8">IBT 17660</strain>
    </source>
</reference>
<dbReference type="Proteomes" id="UP001147760">
    <property type="component" value="Unassembled WGS sequence"/>
</dbReference>
<evidence type="ECO:0000259" key="7">
    <source>
        <dbReference type="Pfam" id="PF01494"/>
    </source>
</evidence>
<dbReference type="PRINTS" id="PR00420">
    <property type="entry name" value="RNGMNOXGNASE"/>
</dbReference>
<dbReference type="PANTHER" id="PTHR13789:SF261">
    <property type="entry name" value="HYDROXYLASE, PUTATIVE (AFU_ORTHOLOGUE AFUA_7G00590)-RELATED"/>
    <property type="match status" value="1"/>
</dbReference>
<dbReference type="EMBL" id="JAPWDO010000007">
    <property type="protein sequence ID" value="KAJ5462158.1"/>
    <property type="molecule type" value="Genomic_DNA"/>
</dbReference>
<organism evidence="8 9">
    <name type="scientific">Penicillium desertorum</name>
    <dbReference type="NCBI Taxonomy" id="1303715"/>
    <lineage>
        <taxon>Eukaryota</taxon>
        <taxon>Fungi</taxon>
        <taxon>Dikarya</taxon>
        <taxon>Ascomycota</taxon>
        <taxon>Pezizomycotina</taxon>
        <taxon>Eurotiomycetes</taxon>
        <taxon>Eurotiomycetidae</taxon>
        <taxon>Eurotiales</taxon>
        <taxon>Aspergillaceae</taxon>
        <taxon>Penicillium</taxon>
    </lineage>
</organism>
<dbReference type="GO" id="GO:0016829">
    <property type="term" value="F:lyase activity"/>
    <property type="evidence" value="ECO:0007669"/>
    <property type="project" value="InterPro"/>
</dbReference>
<dbReference type="Pfam" id="PF06314">
    <property type="entry name" value="ADC"/>
    <property type="match status" value="1"/>
</dbReference>
<evidence type="ECO:0000256" key="6">
    <source>
        <dbReference type="SAM" id="Phobius"/>
    </source>
</evidence>
<protein>
    <submittedName>
        <fullName evidence="8">Salicylate hydroxylase</fullName>
    </submittedName>
</protein>
<gene>
    <name evidence="8" type="ORF">N7530_010363</name>
</gene>
<evidence type="ECO:0000256" key="1">
    <source>
        <dbReference type="ARBA" id="ARBA00007992"/>
    </source>
</evidence>
<dbReference type="SUPFAM" id="SSF51905">
    <property type="entry name" value="FAD/NAD(P)-binding domain"/>
    <property type="match status" value="1"/>
</dbReference>
<comment type="similarity">
    <text evidence="1">Belongs to the paxM FAD-dependent monooxygenase family.</text>
</comment>
<feature type="non-terminal residue" evidence="8">
    <location>
        <position position="1"/>
    </location>
</feature>
<dbReference type="AlphaFoldDB" id="A0A9X0BHN8"/>
<dbReference type="InterPro" id="IPR050493">
    <property type="entry name" value="FAD-dep_Monooxygenase_BioMet"/>
</dbReference>
<dbReference type="InterPro" id="IPR010451">
    <property type="entry name" value="Acetoacetate_decarboxylase"/>
</dbReference>
<evidence type="ECO:0000256" key="5">
    <source>
        <dbReference type="ARBA" id="ARBA00023033"/>
    </source>
</evidence>
<dbReference type="InterPro" id="IPR023375">
    <property type="entry name" value="ADC_dom_sf"/>
</dbReference>
<dbReference type="SUPFAM" id="SSF160104">
    <property type="entry name" value="Acetoacetate decarboxylase-like"/>
    <property type="match status" value="1"/>
</dbReference>
<evidence type="ECO:0000256" key="2">
    <source>
        <dbReference type="ARBA" id="ARBA00022630"/>
    </source>
</evidence>
<dbReference type="SUPFAM" id="SSF54373">
    <property type="entry name" value="FAD-linked reductases, C-terminal domain"/>
    <property type="match status" value="1"/>
</dbReference>
<keyword evidence="6" id="KW-1133">Transmembrane helix</keyword>
<keyword evidence="5" id="KW-0503">Monooxygenase</keyword>
<comment type="caution">
    <text evidence="8">The sequence shown here is derived from an EMBL/GenBank/DDBJ whole genome shotgun (WGS) entry which is preliminary data.</text>
</comment>
<dbReference type="InterPro" id="IPR002938">
    <property type="entry name" value="FAD-bd"/>
</dbReference>
<sequence>PRQRLEMNTETKMDVNSPAKGLRVLIVGAGIGGLAAAIALRQQGHEVELFERSQFANEVGAAIHLTPNANGLLKRIGVDASEYGGVQAEQIRDYTSDGKLVSTVNIMQSAGAWQHEWLLIHRAHLHEGLKNKAKGSGKGKPAVLHTSSKVTGVDPKTATVILEDGTKVRGDVVVGADGVHSVTRRHVAGCDKQAFSSGKNAFRFLVSRQEVLDDPETAHLVRDLGSLDMWQNSDSKLVIYPCVNNKMLNFVCIHPDNLTNIGVSGGWDQAVGKETLIEVYKNYDPVVRKILAKADEQTLKIWPLLDMEPLPTWVDYRLALIGDAAHPFLPYRASGGAMALEDSIALAVLLPVDVPKEEIPERLKLYERARRERVTRIQEYTRESGRGHLSMDKVMEMTSEIYDYDEFDSATEHLRQYQRAQNPEVYYRQPSVFGPMPGPRQDFWGRSRALESAKCSFCTASIKIKTSRTLLKNLLPNSAYSFSGHGSVAYATFSQATLDGLDWLAGGGYNHMGLYIHGIEYQQANGEVTRGTYLPIIFEDLTDPIISGREELGFPKLFSTIDVAKPKDSYHITTSWRGSAWGRMTLTGLSEAEEAASTAAGSVDPGLLVHRYMPSVGREGKGTPEAGYPVFVDYALESQLVPTKITRVLNASQATIQIDGLGWNQLPTLHHIISRLAEIPVYDIVEAKVTEGEGVMDVSSAKKIL</sequence>
<dbReference type="Gene3D" id="3.30.9.30">
    <property type="match status" value="1"/>
</dbReference>
<keyword evidence="9" id="KW-1185">Reference proteome</keyword>
<keyword evidence="3" id="KW-0274">FAD</keyword>
<reference evidence="8" key="2">
    <citation type="journal article" date="2023" name="IMA Fungus">
        <title>Comparative genomic study of the Penicillium genus elucidates a diverse pangenome and 15 lateral gene transfer events.</title>
        <authorList>
            <person name="Petersen C."/>
            <person name="Sorensen T."/>
            <person name="Nielsen M.R."/>
            <person name="Sondergaard T.E."/>
            <person name="Sorensen J.L."/>
            <person name="Fitzpatrick D.A."/>
            <person name="Frisvad J.C."/>
            <person name="Nielsen K.L."/>
        </authorList>
    </citation>
    <scope>NUCLEOTIDE SEQUENCE</scope>
    <source>
        <strain evidence="8">IBT 17660</strain>
    </source>
</reference>
<keyword evidence="6" id="KW-0812">Transmembrane</keyword>
<evidence type="ECO:0000256" key="4">
    <source>
        <dbReference type="ARBA" id="ARBA00023002"/>
    </source>
</evidence>
<keyword evidence="6" id="KW-0472">Membrane</keyword>
<dbReference type="GO" id="GO:0071949">
    <property type="term" value="F:FAD binding"/>
    <property type="evidence" value="ECO:0007669"/>
    <property type="project" value="InterPro"/>
</dbReference>